<name>A0A2Z4U9V2_9FIRM</name>
<protein>
    <recommendedName>
        <fullName evidence="4">Lipoprotein</fullName>
    </recommendedName>
</protein>
<feature type="signal peptide" evidence="1">
    <location>
        <begin position="1"/>
        <end position="21"/>
    </location>
</feature>
<evidence type="ECO:0000256" key="1">
    <source>
        <dbReference type="SAM" id="SignalP"/>
    </source>
</evidence>
<gene>
    <name evidence="2" type="ORF">DQQ01_06100</name>
</gene>
<organism evidence="2 3">
    <name type="scientific">Blautia argi</name>
    <dbReference type="NCBI Taxonomy" id="1912897"/>
    <lineage>
        <taxon>Bacteria</taxon>
        <taxon>Bacillati</taxon>
        <taxon>Bacillota</taxon>
        <taxon>Clostridia</taxon>
        <taxon>Lachnospirales</taxon>
        <taxon>Lachnospiraceae</taxon>
        <taxon>Blautia</taxon>
    </lineage>
</organism>
<proteinExistence type="predicted"/>
<dbReference type="PROSITE" id="PS51257">
    <property type="entry name" value="PROKAR_LIPOPROTEIN"/>
    <property type="match status" value="1"/>
</dbReference>
<dbReference type="RefSeq" id="WP_111919267.1">
    <property type="nucleotide sequence ID" value="NZ_CAUWHR010000001.1"/>
</dbReference>
<evidence type="ECO:0008006" key="4">
    <source>
        <dbReference type="Google" id="ProtNLM"/>
    </source>
</evidence>
<accession>A0A2Z4U9V2</accession>
<dbReference type="OrthoDB" id="2084432at2"/>
<dbReference type="Proteomes" id="UP000250003">
    <property type="component" value="Chromosome"/>
</dbReference>
<dbReference type="EMBL" id="CP030280">
    <property type="protein sequence ID" value="AWY97790.1"/>
    <property type="molecule type" value="Genomic_DNA"/>
</dbReference>
<reference evidence="3" key="1">
    <citation type="submission" date="2018-06" db="EMBL/GenBank/DDBJ databases">
        <title>Description of Blautia argi sp. nov., a new anaerobic isolated from dog feces.</title>
        <authorList>
            <person name="Chang Y.-H."/>
            <person name="Paek J."/>
            <person name="Shin Y."/>
        </authorList>
    </citation>
    <scope>NUCLEOTIDE SEQUENCE [LARGE SCALE GENOMIC DNA]</scope>
    <source>
        <strain evidence="3">KCTC 15426</strain>
    </source>
</reference>
<keyword evidence="1" id="KW-0732">Signal</keyword>
<evidence type="ECO:0000313" key="3">
    <source>
        <dbReference type="Proteomes" id="UP000250003"/>
    </source>
</evidence>
<dbReference type="AlphaFoldDB" id="A0A2Z4U9V2"/>
<sequence length="160" mass="18887">MKKGIAIVLTFALIFTFSGCSDNESVEFNVYHSNTENHKWEHLKTFSCSPEKKHFVDVRVEGTKNHITITSEENRVEKTENTESYYTEDIDTYDFMVDGFDGQIHSFQTFEVKDIHEEQFYRLYPISNDYGIIFQDLKLDRPYDKGEENLDNILITIKFQ</sequence>
<evidence type="ECO:0000313" key="2">
    <source>
        <dbReference type="EMBL" id="AWY97790.1"/>
    </source>
</evidence>
<dbReference type="KEGG" id="blau:DQQ01_06100"/>
<keyword evidence="3" id="KW-1185">Reference proteome</keyword>
<feature type="chain" id="PRO_5039496512" description="Lipoprotein" evidence="1">
    <location>
        <begin position="22"/>
        <end position="160"/>
    </location>
</feature>